<dbReference type="Proteomes" id="UP000177821">
    <property type="component" value="Unassembled WGS sequence"/>
</dbReference>
<reference evidence="2 3" key="1">
    <citation type="journal article" date="2016" name="Nat. Commun.">
        <title>Thousands of microbial genomes shed light on interconnected biogeochemical processes in an aquifer system.</title>
        <authorList>
            <person name="Anantharaman K."/>
            <person name="Brown C.T."/>
            <person name="Hug L.A."/>
            <person name="Sharon I."/>
            <person name="Castelle C.J."/>
            <person name="Probst A.J."/>
            <person name="Thomas B.C."/>
            <person name="Singh A."/>
            <person name="Wilkins M.J."/>
            <person name="Karaoz U."/>
            <person name="Brodie E.L."/>
            <person name="Williams K.H."/>
            <person name="Hubbard S.S."/>
            <person name="Banfield J.F."/>
        </authorList>
    </citation>
    <scope>NUCLEOTIDE SEQUENCE [LARGE SCALE GENOMIC DNA]</scope>
</reference>
<dbReference type="Pfam" id="PF00814">
    <property type="entry name" value="TsaD"/>
    <property type="match status" value="1"/>
</dbReference>
<dbReference type="Gene3D" id="3.30.420.40">
    <property type="match status" value="1"/>
</dbReference>
<dbReference type="SUPFAM" id="SSF53067">
    <property type="entry name" value="Actin-like ATPase domain"/>
    <property type="match status" value="1"/>
</dbReference>
<gene>
    <name evidence="2" type="ORF">A3J50_01460</name>
</gene>
<accession>A0A1G1WP78</accession>
<dbReference type="InterPro" id="IPR000905">
    <property type="entry name" value="Gcp-like_dom"/>
</dbReference>
<evidence type="ECO:0000313" key="3">
    <source>
        <dbReference type="Proteomes" id="UP000177821"/>
    </source>
</evidence>
<evidence type="ECO:0000259" key="1">
    <source>
        <dbReference type="Pfam" id="PF00814"/>
    </source>
</evidence>
<organism evidence="2 3">
    <name type="scientific">Candidatus Woykebacteria bacterium RIFCSPHIGHO2_02_FULL_43_16b</name>
    <dbReference type="NCBI Taxonomy" id="1802601"/>
    <lineage>
        <taxon>Bacteria</taxon>
        <taxon>Candidatus Woykeibacteriota</taxon>
    </lineage>
</organism>
<sequence length="88" mass="9624">MKLLIDTTQVRKAIVTLENGEKVTKEGSDLLVLIAQVLEENDLKLADLEEIQVKQGPGSYTGIRIGTAVANALNFSLGKEKVILPKYE</sequence>
<comment type="caution">
    <text evidence="2">The sequence shown here is derived from an EMBL/GenBank/DDBJ whole genome shotgun (WGS) entry which is preliminary data.</text>
</comment>
<evidence type="ECO:0000313" key="2">
    <source>
        <dbReference type="EMBL" id="OGY29548.1"/>
    </source>
</evidence>
<feature type="domain" description="Gcp-like" evidence="1">
    <location>
        <begin position="30"/>
        <end position="81"/>
    </location>
</feature>
<protein>
    <recommendedName>
        <fullName evidence="1">Gcp-like domain-containing protein</fullName>
    </recommendedName>
</protein>
<dbReference type="AlphaFoldDB" id="A0A1G1WP78"/>
<name>A0A1G1WP78_9BACT</name>
<proteinExistence type="predicted"/>
<dbReference type="EMBL" id="MHCX01000021">
    <property type="protein sequence ID" value="OGY29548.1"/>
    <property type="molecule type" value="Genomic_DNA"/>
</dbReference>
<dbReference type="InterPro" id="IPR043129">
    <property type="entry name" value="ATPase_NBD"/>
</dbReference>